<evidence type="ECO:0000256" key="3">
    <source>
        <dbReference type="ARBA" id="ARBA00022475"/>
    </source>
</evidence>
<keyword evidence="3" id="KW-1003">Cell membrane</keyword>
<evidence type="ECO:0000256" key="4">
    <source>
        <dbReference type="ARBA" id="ARBA00022692"/>
    </source>
</evidence>
<dbReference type="NCBIfam" id="NF006521">
    <property type="entry name" value="PRK08965.1-5"/>
    <property type="match status" value="1"/>
</dbReference>
<keyword evidence="5" id="KW-1133">Transmembrane helix</keyword>
<name>A0A8T4IQH6_9ACTN</name>
<reference evidence="7" key="1">
    <citation type="submission" date="2021-04" db="EMBL/GenBank/DDBJ databases">
        <title>Sequencing of actinobacteria type strains.</title>
        <authorList>
            <person name="Nguyen G.-S."/>
            <person name="Wentzel A."/>
        </authorList>
    </citation>
    <scope>NUCLEOTIDE SEQUENCE</scope>
    <source>
        <strain evidence="7">DSM 42095</strain>
    </source>
</reference>
<evidence type="ECO:0000256" key="1">
    <source>
        <dbReference type="ARBA" id="ARBA00004651"/>
    </source>
</evidence>
<evidence type="ECO:0000313" key="8">
    <source>
        <dbReference type="Proteomes" id="UP000675554"/>
    </source>
</evidence>
<dbReference type="InterPro" id="IPR002758">
    <property type="entry name" value="Cation_antiport_E"/>
</dbReference>
<dbReference type="Pfam" id="PF01899">
    <property type="entry name" value="MNHE"/>
    <property type="match status" value="1"/>
</dbReference>
<dbReference type="EMBL" id="JAGSMN010000062">
    <property type="protein sequence ID" value="MBR7672027.1"/>
    <property type="molecule type" value="Genomic_DNA"/>
</dbReference>
<gene>
    <name evidence="7" type="ORF">KDA82_03030</name>
</gene>
<dbReference type="PANTHER" id="PTHR34584:SF1">
    <property type="entry name" value="NA(+)_H(+) ANTIPORTER SUBUNIT E1"/>
    <property type="match status" value="1"/>
</dbReference>
<dbReference type="AlphaFoldDB" id="A0A8T4IQH6"/>
<protein>
    <submittedName>
        <fullName evidence="7">Na+/H+ antiporter subunit E</fullName>
    </submittedName>
</protein>
<evidence type="ECO:0000256" key="5">
    <source>
        <dbReference type="ARBA" id="ARBA00022989"/>
    </source>
</evidence>
<proteinExistence type="inferred from homology"/>
<evidence type="ECO:0000313" key="7">
    <source>
        <dbReference type="EMBL" id="MBR7672027.1"/>
    </source>
</evidence>
<organism evidence="7 8">
    <name type="scientific">Streptomyces daliensis</name>
    <dbReference type="NCBI Taxonomy" id="299421"/>
    <lineage>
        <taxon>Bacteria</taxon>
        <taxon>Bacillati</taxon>
        <taxon>Actinomycetota</taxon>
        <taxon>Actinomycetes</taxon>
        <taxon>Kitasatosporales</taxon>
        <taxon>Streptomycetaceae</taxon>
        <taxon>Streptomyces</taxon>
    </lineage>
</organism>
<accession>A0A8T4IQH6</accession>
<keyword evidence="4" id="KW-0812">Transmembrane</keyword>
<keyword evidence="8" id="KW-1185">Reference proteome</keyword>
<comment type="similarity">
    <text evidence="2">Belongs to the CPA3 antiporters (TC 2.A.63) subunit E family.</text>
</comment>
<keyword evidence="6" id="KW-0472">Membrane</keyword>
<dbReference type="GO" id="GO:0008324">
    <property type="term" value="F:monoatomic cation transmembrane transporter activity"/>
    <property type="evidence" value="ECO:0007669"/>
    <property type="project" value="InterPro"/>
</dbReference>
<dbReference type="Proteomes" id="UP000675554">
    <property type="component" value="Unassembled WGS sequence"/>
</dbReference>
<comment type="subcellular location">
    <subcellularLocation>
        <location evidence="1">Cell membrane</location>
        <topology evidence="1">Multi-pass membrane protein</topology>
    </subcellularLocation>
</comment>
<dbReference type="PANTHER" id="PTHR34584">
    <property type="entry name" value="NA(+)/H(+) ANTIPORTER SUBUNIT E1"/>
    <property type="match status" value="1"/>
</dbReference>
<dbReference type="GO" id="GO:0005886">
    <property type="term" value="C:plasma membrane"/>
    <property type="evidence" value="ECO:0007669"/>
    <property type="project" value="UniProtKB-SubCell"/>
</dbReference>
<sequence>MRATQWPMVAGLTVLWVLLWGTVSPANVLSGVLVGVIVCVLFPLPPIETQARLRPLGLLRFAGRFVADMAVSSWRLNRYILAPGVPACAVLGVRMRCPGDLMLTATAVAVSAVPGSTVLEVHRASGTLYLHVMGASEDSERDRARREVLRLERRVVRAFGTRADVEAIEESERAEREAGKWTT</sequence>
<comment type="caution">
    <text evidence="7">The sequence shown here is derived from an EMBL/GenBank/DDBJ whole genome shotgun (WGS) entry which is preliminary data.</text>
</comment>
<evidence type="ECO:0000256" key="2">
    <source>
        <dbReference type="ARBA" id="ARBA00006228"/>
    </source>
</evidence>
<evidence type="ECO:0000256" key="6">
    <source>
        <dbReference type="ARBA" id="ARBA00023136"/>
    </source>
</evidence>